<dbReference type="AlphaFoldDB" id="A0A6P5ZLB3"/>
<feature type="region of interest" description="Disordered" evidence="2">
    <location>
        <begin position="253"/>
        <end position="272"/>
    </location>
</feature>
<evidence type="ECO:0000313" key="5">
    <source>
        <dbReference type="RefSeq" id="XP_022753332.1"/>
    </source>
</evidence>
<evidence type="ECO:0000256" key="2">
    <source>
        <dbReference type="SAM" id="MobiDB-lite"/>
    </source>
</evidence>
<sequence length="272" mass="31225">MEYLTITNFEELFDGGYNFSSLKELELRDLPELRVAWKDPIQVVNFRNLTKLHVLRCGRLRYILSPTIARNLPQLSSLWIFECEELEQIIEKDGLTSSQGHHLQPIRFPNLTRIRFQLCENLKSLFPVSVAHILPKLQSLIVENVSKLEQVFEQSADEANGSKEKEKVIQLPQLVNLDLVMLPNLVSFCPEGYHFVLPSLQFFLVRGCPNITRSFSVDSEQSGHAKTEAIRSIDENIVEESTTVQQTTWPIGSDIGRSRPKSSKHTFFREGR</sequence>
<dbReference type="InterPro" id="IPR050905">
    <property type="entry name" value="Plant_NBS-LRR"/>
</dbReference>
<evidence type="ECO:0000313" key="4">
    <source>
        <dbReference type="Proteomes" id="UP000515121"/>
    </source>
</evidence>
<name>A0A6P5ZLB3_DURZI</name>
<dbReference type="Gene3D" id="3.80.10.10">
    <property type="entry name" value="Ribonuclease Inhibitor"/>
    <property type="match status" value="2"/>
</dbReference>
<keyword evidence="4" id="KW-1185">Reference proteome</keyword>
<dbReference type="SUPFAM" id="SSF52047">
    <property type="entry name" value="RNI-like"/>
    <property type="match status" value="1"/>
</dbReference>
<dbReference type="OrthoDB" id="976988at2759"/>
<organism evidence="4 5">
    <name type="scientific">Durio zibethinus</name>
    <name type="common">Durian</name>
    <dbReference type="NCBI Taxonomy" id="66656"/>
    <lineage>
        <taxon>Eukaryota</taxon>
        <taxon>Viridiplantae</taxon>
        <taxon>Streptophyta</taxon>
        <taxon>Embryophyta</taxon>
        <taxon>Tracheophyta</taxon>
        <taxon>Spermatophyta</taxon>
        <taxon>Magnoliopsida</taxon>
        <taxon>eudicotyledons</taxon>
        <taxon>Gunneridae</taxon>
        <taxon>Pentapetalae</taxon>
        <taxon>rosids</taxon>
        <taxon>malvids</taxon>
        <taxon>Malvales</taxon>
        <taxon>Malvaceae</taxon>
        <taxon>Helicteroideae</taxon>
        <taxon>Durio</taxon>
    </lineage>
</organism>
<evidence type="ECO:0000256" key="1">
    <source>
        <dbReference type="ARBA" id="ARBA00022821"/>
    </source>
</evidence>
<dbReference type="InterPro" id="IPR057135">
    <property type="entry name" value="At4g27190-like_LRR"/>
</dbReference>
<dbReference type="GeneID" id="111301714"/>
<dbReference type="InterPro" id="IPR032675">
    <property type="entry name" value="LRR_dom_sf"/>
</dbReference>
<dbReference type="KEGG" id="dzi:111301714"/>
<keyword evidence="1" id="KW-0611">Plant defense</keyword>
<proteinExistence type="predicted"/>
<accession>A0A6P5ZLB3</accession>
<gene>
    <name evidence="5" type="primary">LOC111301714</name>
</gene>
<evidence type="ECO:0000259" key="3">
    <source>
        <dbReference type="Pfam" id="PF23247"/>
    </source>
</evidence>
<dbReference type="PANTHER" id="PTHR33463:SF218">
    <property type="entry name" value="DISEASE RESISTANCE PROTEIN RPS2-LIKE"/>
    <property type="match status" value="1"/>
</dbReference>
<dbReference type="Proteomes" id="UP000515121">
    <property type="component" value="Unplaced"/>
</dbReference>
<dbReference type="PANTHER" id="PTHR33463">
    <property type="entry name" value="NB-ARC DOMAIN-CONTAINING PROTEIN-RELATED"/>
    <property type="match status" value="1"/>
</dbReference>
<feature type="domain" description="Disease resistance protein At4g27190-like leucine-rich repeats" evidence="3">
    <location>
        <begin position="103"/>
        <end position="217"/>
    </location>
</feature>
<feature type="domain" description="Disease resistance protein At4g27190-like leucine-rich repeats" evidence="3">
    <location>
        <begin position="19"/>
        <end position="84"/>
    </location>
</feature>
<dbReference type="RefSeq" id="XP_022753332.1">
    <property type="nucleotide sequence ID" value="XM_022897597.1"/>
</dbReference>
<dbReference type="Pfam" id="PF23247">
    <property type="entry name" value="LRR_RPS2"/>
    <property type="match status" value="2"/>
</dbReference>
<protein>
    <submittedName>
        <fullName evidence="5">Disease resistance protein RPS2-like isoform X1</fullName>
    </submittedName>
</protein>
<reference evidence="5" key="1">
    <citation type="submission" date="2025-08" db="UniProtKB">
        <authorList>
            <consortium name="RefSeq"/>
        </authorList>
    </citation>
    <scope>IDENTIFICATION</scope>
    <source>
        <tissue evidence="5">Fruit stalk</tissue>
    </source>
</reference>